<evidence type="ECO:0000313" key="13">
    <source>
        <dbReference type="Proteomes" id="UP001221302"/>
    </source>
</evidence>
<accession>A0AAE3NUP3</accession>
<evidence type="ECO:0000256" key="4">
    <source>
        <dbReference type="ARBA" id="ARBA00022448"/>
    </source>
</evidence>
<evidence type="ECO:0000256" key="11">
    <source>
        <dbReference type="SAM" id="Coils"/>
    </source>
</evidence>
<evidence type="ECO:0000256" key="7">
    <source>
        <dbReference type="ARBA" id="ARBA00022795"/>
    </source>
</evidence>
<name>A0AAE3NUP3_9BACT</name>
<dbReference type="GO" id="GO:0009288">
    <property type="term" value="C:bacterial-type flagellum"/>
    <property type="evidence" value="ECO:0007669"/>
    <property type="project" value="InterPro"/>
</dbReference>
<evidence type="ECO:0000256" key="8">
    <source>
        <dbReference type="ARBA" id="ARBA00022927"/>
    </source>
</evidence>
<keyword evidence="8" id="KW-0653">Protein transport</keyword>
<keyword evidence="12" id="KW-0969">Cilium</keyword>
<gene>
    <name evidence="12" type="primary">fliJ</name>
    <name evidence="12" type="ORF">P0M35_03800</name>
</gene>
<comment type="caution">
    <text evidence="12">The sequence shown here is derived from an EMBL/GenBank/DDBJ whole genome shotgun (WGS) entry which is preliminary data.</text>
</comment>
<dbReference type="NCBIfam" id="TIGR02473">
    <property type="entry name" value="flagell_FliJ"/>
    <property type="match status" value="1"/>
</dbReference>
<evidence type="ECO:0000256" key="10">
    <source>
        <dbReference type="ARBA" id="ARBA00023225"/>
    </source>
</evidence>
<evidence type="ECO:0000256" key="6">
    <source>
        <dbReference type="ARBA" id="ARBA00022500"/>
    </source>
</evidence>
<dbReference type="Gene3D" id="1.10.287.1700">
    <property type="match status" value="1"/>
</dbReference>
<keyword evidence="13" id="KW-1185">Reference proteome</keyword>
<keyword evidence="7" id="KW-1005">Bacterial flagellum biogenesis</keyword>
<evidence type="ECO:0000256" key="3">
    <source>
        <dbReference type="ARBA" id="ARBA00020392"/>
    </source>
</evidence>
<dbReference type="GO" id="GO:0005886">
    <property type="term" value="C:plasma membrane"/>
    <property type="evidence" value="ECO:0007669"/>
    <property type="project" value="UniProtKB-SubCell"/>
</dbReference>
<keyword evidence="11" id="KW-0175">Coiled coil</keyword>
<keyword evidence="12" id="KW-0282">Flagellum</keyword>
<dbReference type="EMBL" id="JARGDL010000003">
    <property type="protein sequence ID" value="MDF1611261.1"/>
    <property type="molecule type" value="Genomic_DNA"/>
</dbReference>
<reference evidence="12" key="1">
    <citation type="submission" date="2023-03" db="EMBL/GenBank/DDBJ databases">
        <title>Stygiobacter electus gen. nov., sp. nov., facultatively anaerobic thermotolerant bacterium of the class Ignavibacteria from a well of Yessentuki mineral water deposit.</title>
        <authorList>
            <person name="Podosokorskaya O.A."/>
            <person name="Elcheninov A.G."/>
            <person name="Petrova N.F."/>
            <person name="Zavarzina D.G."/>
            <person name="Kublanov I.V."/>
            <person name="Merkel A.Y."/>
        </authorList>
    </citation>
    <scope>NUCLEOTIDE SEQUENCE</scope>
    <source>
        <strain evidence="12">09-Me</strain>
    </source>
</reference>
<dbReference type="GO" id="GO:0006935">
    <property type="term" value="P:chemotaxis"/>
    <property type="evidence" value="ECO:0007669"/>
    <property type="project" value="UniProtKB-KW"/>
</dbReference>
<keyword evidence="5" id="KW-1003">Cell membrane</keyword>
<dbReference type="Proteomes" id="UP001221302">
    <property type="component" value="Unassembled WGS sequence"/>
</dbReference>
<keyword evidence="12" id="KW-0966">Cell projection</keyword>
<feature type="coiled-coil region" evidence="11">
    <location>
        <begin position="78"/>
        <end position="112"/>
    </location>
</feature>
<dbReference type="Pfam" id="PF02050">
    <property type="entry name" value="FliJ"/>
    <property type="match status" value="1"/>
</dbReference>
<comment type="similarity">
    <text evidence="2">Belongs to the FliJ family.</text>
</comment>
<dbReference type="GO" id="GO:0015031">
    <property type="term" value="P:protein transport"/>
    <property type="evidence" value="ECO:0007669"/>
    <property type="project" value="UniProtKB-KW"/>
</dbReference>
<dbReference type="InterPro" id="IPR012823">
    <property type="entry name" value="Flagell_FliJ"/>
</dbReference>
<keyword evidence="10" id="KW-1006">Bacterial flagellum protein export</keyword>
<dbReference type="GO" id="GO:0044781">
    <property type="term" value="P:bacterial-type flagellum organization"/>
    <property type="evidence" value="ECO:0007669"/>
    <property type="project" value="UniProtKB-KW"/>
</dbReference>
<dbReference type="GO" id="GO:0071973">
    <property type="term" value="P:bacterial-type flagellum-dependent cell motility"/>
    <property type="evidence" value="ECO:0007669"/>
    <property type="project" value="InterPro"/>
</dbReference>
<comment type="subcellular location">
    <subcellularLocation>
        <location evidence="1">Cell membrane</location>
        <topology evidence="1">Peripheral membrane protein</topology>
        <orientation evidence="1">Cytoplasmic side</orientation>
    </subcellularLocation>
</comment>
<keyword evidence="4" id="KW-0813">Transport</keyword>
<dbReference type="RefSeq" id="WP_321535027.1">
    <property type="nucleotide sequence ID" value="NZ_JARGDL010000003.1"/>
</dbReference>
<organism evidence="12 13">
    <name type="scientific">Stygiobacter electus</name>
    <dbReference type="NCBI Taxonomy" id="3032292"/>
    <lineage>
        <taxon>Bacteria</taxon>
        <taxon>Pseudomonadati</taxon>
        <taxon>Ignavibacteriota</taxon>
        <taxon>Ignavibacteria</taxon>
        <taxon>Ignavibacteriales</taxon>
        <taxon>Melioribacteraceae</taxon>
        <taxon>Stygiobacter</taxon>
    </lineage>
</organism>
<evidence type="ECO:0000256" key="1">
    <source>
        <dbReference type="ARBA" id="ARBA00004413"/>
    </source>
</evidence>
<dbReference type="AlphaFoldDB" id="A0AAE3NUP3"/>
<keyword evidence="9" id="KW-0472">Membrane</keyword>
<protein>
    <recommendedName>
        <fullName evidence="3">Flagellar FliJ protein</fullName>
    </recommendedName>
</protein>
<evidence type="ECO:0000256" key="2">
    <source>
        <dbReference type="ARBA" id="ARBA00010004"/>
    </source>
</evidence>
<sequence>MAKYKFKFESILRIKEVLEKKTKEEISIINLEIENLKKQKEFLIQERNKVLSKMTEQMLKVSDYQSIKMYDNHLEQELIHIEKKIVEAYKTLEKKQKELIEKKKEVKSFEILKENDKENFLIEEKRRELKTLNEIAIRNFDGDK</sequence>
<dbReference type="InterPro" id="IPR053716">
    <property type="entry name" value="Flag_assembly_chemotaxis_eff"/>
</dbReference>
<evidence type="ECO:0000256" key="5">
    <source>
        <dbReference type="ARBA" id="ARBA00022475"/>
    </source>
</evidence>
<proteinExistence type="inferred from homology"/>
<evidence type="ECO:0000256" key="9">
    <source>
        <dbReference type="ARBA" id="ARBA00023136"/>
    </source>
</evidence>
<keyword evidence="6" id="KW-0145">Chemotaxis</keyword>
<feature type="coiled-coil region" evidence="11">
    <location>
        <begin position="19"/>
        <end position="53"/>
    </location>
</feature>
<evidence type="ECO:0000313" key="12">
    <source>
        <dbReference type="EMBL" id="MDF1611261.1"/>
    </source>
</evidence>